<dbReference type="InterPro" id="IPR051045">
    <property type="entry name" value="TonB-dependent_transducer"/>
</dbReference>
<dbReference type="PANTHER" id="PTHR33446:SF2">
    <property type="entry name" value="PROTEIN TONB"/>
    <property type="match status" value="1"/>
</dbReference>
<evidence type="ECO:0000256" key="3">
    <source>
        <dbReference type="ARBA" id="ARBA00022448"/>
    </source>
</evidence>
<evidence type="ECO:0000256" key="6">
    <source>
        <dbReference type="ARBA" id="ARBA00022692"/>
    </source>
</evidence>
<dbReference type="OrthoDB" id="9814002at2"/>
<dbReference type="GO" id="GO:0015031">
    <property type="term" value="P:protein transport"/>
    <property type="evidence" value="ECO:0007669"/>
    <property type="project" value="UniProtKB-KW"/>
</dbReference>
<evidence type="ECO:0000256" key="1">
    <source>
        <dbReference type="ARBA" id="ARBA00004383"/>
    </source>
</evidence>
<keyword evidence="8 10" id="KW-1133">Transmembrane helix</keyword>
<accession>A0A379MNI0</accession>
<keyword evidence="3" id="KW-0813">Transport</keyword>
<dbReference type="PANTHER" id="PTHR33446">
    <property type="entry name" value="PROTEIN TONB-RELATED"/>
    <property type="match status" value="1"/>
</dbReference>
<evidence type="ECO:0000313" key="13">
    <source>
        <dbReference type="Proteomes" id="UP000255233"/>
    </source>
</evidence>
<feature type="transmembrane region" description="Helical" evidence="10">
    <location>
        <begin position="16"/>
        <end position="36"/>
    </location>
</feature>
<organism evidence="12 13">
    <name type="scientific">Rikenella microfusus</name>
    <dbReference type="NCBI Taxonomy" id="28139"/>
    <lineage>
        <taxon>Bacteria</taxon>
        <taxon>Pseudomonadati</taxon>
        <taxon>Bacteroidota</taxon>
        <taxon>Bacteroidia</taxon>
        <taxon>Bacteroidales</taxon>
        <taxon>Rikenellaceae</taxon>
        <taxon>Rikenella</taxon>
    </lineage>
</organism>
<dbReference type="InterPro" id="IPR006260">
    <property type="entry name" value="TonB/TolA_C"/>
</dbReference>
<keyword evidence="13" id="KW-1185">Reference proteome</keyword>
<keyword evidence="7" id="KW-0653">Protein transport</keyword>
<name>A0A379MNI0_9BACT</name>
<dbReference type="PROSITE" id="PS52015">
    <property type="entry name" value="TONB_CTD"/>
    <property type="match status" value="1"/>
</dbReference>
<dbReference type="GO" id="GO:0055085">
    <property type="term" value="P:transmembrane transport"/>
    <property type="evidence" value="ECO:0007669"/>
    <property type="project" value="InterPro"/>
</dbReference>
<dbReference type="AlphaFoldDB" id="A0A379MNI0"/>
<comment type="similarity">
    <text evidence="2">Belongs to the TonB family.</text>
</comment>
<protein>
    <submittedName>
        <fullName evidence="12">TonB family C-terminal domain</fullName>
    </submittedName>
</protein>
<evidence type="ECO:0000256" key="7">
    <source>
        <dbReference type="ARBA" id="ARBA00022927"/>
    </source>
</evidence>
<dbReference type="GO" id="GO:0031992">
    <property type="term" value="F:energy transducer activity"/>
    <property type="evidence" value="ECO:0007669"/>
    <property type="project" value="TreeGrafter"/>
</dbReference>
<evidence type="ECO:0000259" key="11">
    <source>
        <dbReference type="PROSITE" id="PS52015"/>
    </source>
</evidence>
<proteinExistence type="inferred from homology"/>
<dbReference type="Gene3D" id="3.30.1150.10">
    <property type="match status" value="1"/>
</dbReference>
<keyword evidence="5" id="KW-0997">Cell inner membrane</keyword>
<reference evidence="12 13" key="1">
    <citation type="submission" date="2018-06" db="EMBL/GenBank/DDBJ databases">
        <authorList>
            <consortium name="Pathogen Informatics"/>
            <person name="Doyle S."/>
        </authorList>
    </citation>
    <scope>NUCLEOTIDE SEQUENCE [LARGE SCALE GENOMIC DNA]</scope>
    <source>
        <strain evidence="12 13">NCTC11190</strain>
    </source>
</reference>
<gene>
    <name evidence="12" type="ORF">NCTC11190_00388</name>
</gene>
<dbReference type="EMBL" id="UGVL01000001">
    <property type="protein sequence ID" value="SUE33191.1"/>
    <property type="molecule type" value="Genomic_DNA"/>
</dbReference>
<dbReference type="InterPro" id="IPR037682">
    <property type="entry name" value="TonB_C"/>
</dbReference>
<evidence type="ECO:0000313" key="12">
    <source>
        <dbReference type="EMBL" id="SUE33191.1"/>
    </source>
</evidence>
<evidence type="ECO:0000256" key="2">
    <source>
        <dbReference type="ARBA" id="ARBA00006555"/>
    </source>
</evidence>
<dbReference type="STRING" id="880526.GCA_000427365_01054"/>
<comment type="subcellular location">
    <subcellularLocation>
        <location evidence="1">Cell inner membrane</location>
        <topology evidence="1">Single-pass membrane protein</topology>
        <orientation evidence="1">Periplasmic side</orientation>
    </subcellularLocation>
</comment>
<dbReference type="Proteomes" id="UP000255233">
    <property type="component" value="Unassembled WGS sequence"/>
</dbReference>
<keyword evidence="4" id="KW-1003">Cell membrane</keyword>
<evidence type="ECO:0000256" key="8">
    <source>
        <dbReference type="ARBA" id="ARBA00022989"/>
    </source>
</evidence>
<sequence>MELKKSPKADLENKKSYFLEIGIIVALAACIALFSWSQKERVIEVVEQEPVMAVETEMTEVTVQEDKRPPAPMKTQAVVLSDLLNVVKNDAKIEQTVNILDLDVTQDLAVDVTRFGGTYTGEGEIEEEEPVIIAETMPTFQGGDVNAFAQWCGKHIVYPPAAIDNGSQGKVTVQFVVERDGSISHVTILRGVDKLIDEEAIRVVQSAPKWKPGENRGKPVRVYVQVPINFVLQ</sequence>
<evidence type="ECO:0000256" key="5">
    <source>
        <dbReference type="ARBA" id="ARBA00022519"/>
    </source>
</evidence>
<evidence type="ECO:0000256" key="9">
    <source>
        <dbReference type="ARBA" id="ARBA00023136"/>
    </source>
</evidence>
<feature type="domain" description="TonB C-terminal" evidence="11">
    <location>
        <begin position="143"/>
        <end position="233"/>
    </location>
</feature>
<dbReference type="RefSeq" id="WP_027290794.1">
    <property type="nucleotide sequence ID" value="NZ_CALVFX010000003.1"/>
</dbReference>
<dbReference type="GO" id="GO:0098797">
    <property type="term" value="C:plasma membrane protein complex"/>
    <property type="evidence" value="ECO:0007669"/>
    <property type="project" value="TreeGrafter"/>
</dbReference>
<dbReference type="SUPFAM" id="SSF74653">
    <property type="entry name" value="TolA/TonB C-terminal domain"/>
    <property type="match status" value="1"/>
</dbReference>
<dbReference type="Pfam" id="PF03544">
    <property type="entry name" value="TonB_C"/>
    <property type="match status" value="1"/>
</dbReference>
<evidence type="ECO:0000256" key="10">
    <source>
        <dbReference type="SAM" id="Phobius"/>
    </source>
</evidence>
<dbReference type="NCBIfam" id="TIGR01352">
    <property type="entry name" value="tonB_Cterm"/>
    <property type="match status" value="1"/>
</dbReference>
<evidence type="ECO:0000256" key="4">
    <source>
        <dbReference type="ARBA" id="ARBA00022475"/>
    </source>
</evidence>
<keyword evidence="6 10" id="KW-0812">Transmembrane</keyword>
<keyword evidence="9 10" id="KW-0472">Membrane</keyword>